<gene>
    <name evidence="2" type="ORF">FIL70_05935</name>
</gene>
<reference evidence="2 3" key="1">
    <citation type="submission" date="2019-06" db="EMBL/GenBank/DDBJ databases">
        <title>Genome organization and adaptive potential of archetypical organophosphate degarding Sphingobium fuliginis ATCC 27551.</title>
        <authorList>
            <person name="Sarwar A."/>
            <person name="Parthasarathy S."/>
            <person name="Singh C."/>
            <person name="Siddavattam D."/>
        </authorList>
    </citation>
    <scope>NUCLEOTIDE SEQUENCE [LARGE SCALE GENOMIC DNA]</scope>
    <source>
        <strain evidence="2 3">ATCC 27551</strain>
    </source>
</reference>
<dbReference type="KEGG" id="sufl:FIL70_05935"/>
<name>A0A5B8CFI7_SPHSA</name>
<sequence length="351" mass="37511">MYAFKAHISSWIKGLSRRRARLILSLAMLSLASIGSTPAHASKCEAGTIFNPITKVRWNCIFPITIGGVRVGSFDKLDKELDAQSASKPLCACRKGATFWFGVKVSFWSPNRMIDVVTEPGCMMALGADLLPTGGRLQGSQSSIADGTNSQKLFAQMHYYISPVWKMLDIFTDLPCTQDDGFDVAMITEVLPTWQSGTLGAIIQPEGILFGNPAAGLACMADSAAAAAGKVIDPLFWCMGSWGATYPVAGDIHFGDSVEAWAGLAARGTFMMGRLGALTISSADGCSFKAQPIWTKSRYKLQIMEPVKGGKCVNIGRPGALWSSGKHAPGKDNAQFMSFEKVICCAGVSTP</sequence>
<dbReference type="InterPro" id="IPR009649">
    <property type="entry name" value="TraU"/>
</dbReference>
<organism evidence="2 3">
    <name type="scientific">Sphingobium fuliginis ATCC 27551</name>
    <dbReference type="NCBI Taxonomy" id="1208342"/>
    <lineage>
        <taxon>Bacteria</taxon>
        <taxon>Pseudomonadati</taxon>
        <taxon>Pseudomonadota</taxon>
        <taxon>Alphaproteobacteria</taxon>
        <taxon>Sphingomonadales</taxon>
        <taxon>Sphingomonadaceae</taxon>
        <taxon>Sphingobium</taxon>
    </lineage>
</organism>
<protein>
    <submittedName>
        <fullName evidence="2">Conjugal transfer protein</fullName>
    </submittedName>
</protein>
<evidence type="ECO:0000256" key="1">
    <source>
        <dbReference type="SAM" id="SignalP"/>
    </source>
</evidence>
<dbReference type="Proteomes" id="UP000311469">
    <property type="component" value="Chromosome cSF1"/>
</dbReference>
<evidence type="ECO:0000313" key="2">
    <source>
        <dbReference type="EMBL" id="QDC36830.1"/>
    </source>
</evidence>
<dbReference type="EMBL" id="CP041016">
    <property type="protein sequence ID" value="QDC36830.1"/>
    <property type="molecule type" value="Genomic_DNA"/>
</dbReference>
<evidence type="ECO:0000313" key="3">
    <source>
        <dbReference type="Proteomes" id="UP000311469"/>
    </source>
</evidence>
<dbReference type="Pfam" id="PF06834">
    <property type="entry name" value="TraU"/>
    <property type="match status" value="1"/>
</dbReference>
<feature type="chain" id="PRO_5023111747" evidence="1">
    <location>
        <begin position="42"/>
        <end position="351"/>
    </location>
</feature>
<proteinExistence type="predicted"/>
<accession>A0A5B8CFI7</accession>
<feature type="signal peptide" evidence="1">
    <location>
        <begin position="1"/>
        <end position="41"/>
    </location>
</feature>
<keyword evidence="1" id="KW-0732">Signal</keyword>
<dbReference type="AlphaFoldDB" id="A0A5B8CFI7"/>